<dbReference type="GO" id="GO:0005930">
    <property type="term" value="C:axoneme"/>
    <property type="evidence" value="ECO:0007669"/>
    <property type="project" value="UniProtKB-SubCell"/>
</dbReference>
<feature type="region of interest" description="Disordered" evidence="2">
    <location>
        <begin position="402"/>
        <end position="431"/>
    </location>
</feature>
<organism evidence="3 4">
    <name type="scientific">Chlamydomonas schloesseri</name>
    <dbReference type="NCBI Taxonomy" id="2026947"/>
    <lineage>
        <taxon>Eukaryota</taxon>
        <taxon>Viridiplantae</taxon>
        <taxon>Chlorophyta</taxon>
        <taxon>core chlorophytes</taxon>
        <taxon>Chlorophyceae</taxon>
        <taxon>CS clade</taxon>
        <taxon>Chlamydomonadales</taxon>
        <taxon>Chlamydomonadaceae</taxon>
        <taxon>Chlamydomonas</taxon>
    </lineage>
</organism>
<gene>
    <name evidence="3" type="ORF">HYH02_003144</name>
</gene>
<dbReference type="InterPro" id="IPR032675">
    <property type="entry name" value="LRR_dom_sf"/>
</dbReference>
<dbReference type="EMBL" id="JAEHOD010000006">
    <property type="protein sequence ID" value="KAG2452110.1"/>
    <property type="molecule type" value="Genomic_DNA"/>
</dbReference>
<sequence length="780" mass="77058">MDVCWRRLLDNPVQLGRAGLDALFGTLRAQGSLGALRLASRATRGFVDANTSRLSLRLQGHRPLRPGSWAALLGRCGAVSELVVRADPSGFCKQRGAAGREPGCLLGAAFGGFPTPATARLRSLEVDVHRGRYIESGGGGGGGWAAAADGDDVPDAGGAGGRGRVRWSPATSMYESASSDEADLAVGGPAAVIAAAIATEAAVGANRNAAAAAASISSTASHVRYTSLLAFPNLTRVVLCGEWASPPQDTAARAVCAVLASLPHLRSLHLGRFTASGLQQLAAAASSSTGRSGKGGGAAAATAATPVGAAANCQQLAELTLGEAESADGSTTAGTAAGRDNAMDAALTEAAAAALAALGRLERLRVYGVAPGGPAMRALLAHGLAPNLQRLELCRTVAAGGGGGGGRGTGPARGGNASGSGDNGRGSGNAAERHGLAGGGVVGAGGVAGCWFALRAVPAAAPQQQAATATAAAAAIIPHASCSASSSALHQCDVELDCSLTDAGGAACCVSYGGLVVRHLRAVRITVKAGAPPPLAASSQPYGALRQLAGSARTCVVDCVELLLTEHQQQQSQASAGAAAGAMGARCDGYQSAGAAAAAAAAAMAAHATATADGISQVAVLLAPPRGLHVSAPDVLSPGNILGPALALDQGLAGGFREFVIWDAPALTPKMVPQLLAALWGLETLVVGRGCRQLCHNSHYYEMVAMLGSTLMLKAGKSTAAAAAEGLIGSSGGGAGAGPQQTWARVVLAAPQVSAARVAELNERLAGMNVAVRLATARHS</sequence>
<name>A0A835WR06_9CHLO</name>
<accession>A0A835WR06</accession>
<evidence type="ECO:0000313" key="4">
    <source>
        <dbReference type="Proteomes" id="UP000613740"/>
    </source>
</evidence>
<dbReference type="Gene3D" id="3.80.10.10">
    <property type="entry name" value="Ribonuclease Inhibitor"/>
    <property type="match status" value="1"/>
</dbReference>
<evidence type="ECO:0000256" key="1">
    <source>
        <dbReference type="ARBA" id="ARBA00004430"/>
    </source>
</evidence>
<comment type="subcellular location">
    <subcellularLocation>
        <location evidence="1">Cytoplasm</location>
        <location evidence="1">Cytoskeleton</location>
        <location evidence="1">Cilium axoneme</location>
    </subcellularLocation>
</comment>
<proteinExistence type="predicted"/>
<dbReference type="AlphaFoldDB" id="A0A835WR06"/>
<evidence type="ECO:0000256" key="2">
    <source>
        <dbReference type="SAM" id="MobiDB-lite"/>
    </source>
</evidence>
<protein>
    <submittedName>
        <fullName evidence="3">Uncharacterized protein</fullName>
    </submittedName>
</protein>
<dbReference type="OrthoDB" id="548570at2759"/>
<dbReference type="Proteomes" id="UP000613740">
    <property type="component" value="Unassembled WGS sequence"/>
</dbReference>
<feature type="compositionally biased region" description="Gly residues" evidence="2">
    <location>
        <begin position="402"/>
        <end position="427"/>
    </location>
</feature>
<reference evidence="3" key="1">
    <citation type="journal article" date="2020" name="bioRxiv">
        <title>Comparative genomics of Chlamydomonas.</title>
        <authorList>
            <person name="Craig R.J."/>
            <person name="Hasan A.R."/>
            <person name="Ness R.W."/>
            <person name="Keightley P.D."/>
        </authorList>
    </citation>
    <scope>NUCLEOTIDE SEQUENCE</scope>
    <source>
        <strain evidence="3">CCAP 11/173</strain>
    </source>
</reference>
<keyword evidence="4" id="KW-1185">Reference proteome</keyword>
<evidence type="ECO:0000313" key="3">
    <source>
        <dbReference type="EMBL" id="KAG2452110.1"/>
    </source>
</evidence>
<comment type="caution">
    <text evidence="3">The sequence shown here is derived from an EMBL/GenBank/DDBJ whole genome shotgun (WGS) entry which is preliminary data.</text>
</comment>